<name>A0ACC1S068_9APHY</name>
<reference evidence="1" key="1">
    <citation type="submission" date="2022-07" db="EMBL/GenBank/DDBJ databases">
        <title>Genome Sequence of Phlebia brevispora.</title>
        <authorList>
            <person name="Buettner E."/>
        </authorList>
    </citation>
    <scope>NUCLEOTIDE SEQUENCE</scope>
    <source>
        <strain evidence="1">MPL23</strain>
    </source>
</reference>
<dbReference type="Proteomes" id="UP001148662">
    <property type="component" value="Unassembled WGS sequence"/>
</dbReference>
<evidence type="ECO:0000313" key="1">
    <source>
        <dbReference type="EMBL" id="KAJ3529322.1"/>
    </source>
</evidence>
<comment type="caution">
    <text evidence="1">The sequence shown here is derived from an EMBL/GenBank/DDBJ whole genome shotgun (WGS) entry which is preliminary data.</text>
</comment>
<organism evidence="1 2">
    <name type="scientific">Phlebia brevispora</name>
    <dbReference type="NCBI Taxonomy" id="194682"/>
    <lineage>
        <taxon>Eukaryota</taxon>
        <taxon>Fungi</taxon>
        <taxon>Dikarya</taxon>
        <taxon>Basidiomycota</taxon>
        <taxon>Agaricomycotina</taxon>
        <taxon>Agaricomycetes</taxon>
        <taxon>Polyporales</taxon>
        <taxon>Meruliaceae</taxon>
        <taxon>Phlebia</taxon>
    </lineage>
</organism>
<sequence>MRHSLPEGYYTIVSQASDYVVGRKLAEEFSYTPKAIFTLGTAAEWKYGARSLWEFEHIQDGLYKLQVGSDPVGNRGGLLFASLTKQDDDIVGEWRIEHVPQMGKDAIQLHDRSVGWVASAENAPQNKQIELKALIAYLMEPTRYLPTEVFIIKPAKPEDEQ</sequence>
<protein>
    <submittedName>
        <fullName evidence="1">Uncharacterized protein</fullName>
    </submittedName>
</protein>
<proteinExistence type="predicted"/>
<dbReference type="EMBL" id="JANHOG010001952">
    <property type="protein sequence ID" value="KAJ3529322.1"/>
    <property type="molecule type" value="Genomic_DNA"/>
</dbReference>
<accession>A0ACC1S068</accession>
<gene>
    <name evidence="1" type="ORF">NM688_g7870</name>
</gene>
<keyword evidence="2" id="KW-1185">Reference proteome</keyword>
<evidence type="ECO:0000313" key="2">
    <source>
        <dbReference type="Proteomes" id="UP001148662"/>
    </source>
</evidence>